<name>A0A4R6V9X1_9PSEU</name>
<evidence type="ECO:0000313" key="3">
    <source>
        <dbReference type="Proteomes" id="UP000295705"/>
    </source>
</evidence>
<dbReference type="Gene3D" id="2.60.120.10">
    <property type="entry name" value="Jelly Rolls"/>
    <property type="match status" value="1"/>
</dbReference>
<accession>A0A4R6V9X1</accession>
<dbReference type="InterPro" id="IPR014710">
    <property type="entry name" value="RmlC-like_jellyroll"/>
</dbReference>
<feature type="domain" description="Cupin type-2" evidence="1">
    <location>
        <begin position="40"/>
        <end position="107"/>
    </location>
</feature>
<evidence type="ECO:0000259" key="1">
    <source>
        <dbReference type="Pfam" id="PF07883"/>
    </source>
</evidence>
<comment type="caution">
    <text evidence="2">The sequence shown here is derived from an EMBL/GenBank/DDBJ whole genome shotgun (WGS) entry which is preliminary data.</text>
</comment>
<protein>
    <submittedName>
        <fullName evidence="2">Cupin domain</fullName>
    </submittedName>
</protein>
<dbReference type="InterPro" id="IPR013096">
    <property type="entry name" value="Cupin_2"/>
</dbReference>
<evidence type="ECO:0000313" key="2">
    <source>
        <dbReference type="EMBL" id="TDQ58697.1"/>
    </source>
</evidence>
<dbReference type="SUPFAM" id="SSF51182">
    <property type="entry name" value="RmlC-like cupins"/>
    <property type="match status" value="1"/>
</dbReference>
<dbReference type="InterPro" id="IPR011051">
    <property type="entry name" value="RmlC_Cupin_sf"/>
</dbReference>
<keyword evidence="3" id="KW-1185">Reference proteome</keyword>
<dbReference type="RefSeq" id="WP_133827505.1">
    <property type="nucleotide sequence ID" value="NZ_BAABHR010000022.1"/>
</dbReference>
<dbReference type="Pfam" id="PF07883">
    <property type="entry name" value="Cupin_2"/>
    <property type="match status" value="1"/>
</dbReference>
<dbReference type="InterPro" id="IPR053146">
    <property type="entry name" value="QDO-like"/>
</dbReference>
<dbReference type="PANTHER" id="PTHR36440">
    <property type="entry name" value="PUTATIVE (AFU_ORTHOLOGUE AFUA_8G07350)-RELATED"/>
    <property type="match status" value="1"/>
</dbReference>
<organism evidence="2 3">
    <name type="scientific">Actinomycetospora succinea</name>
    <dbReference type="NCBI Taxonomy" id="663603"/>
    <lineage>
        <taxon>Bacteria</taxon>
        <taxon>Bacillati</taxon>
        <taxon>Actinomycetota</taxon>
        <taxon>Actinomycetes</taxon>
        <taxon>Pseudonocardiales</taxon>
        <taxon>Pseudonocardiaceae</taxon>
        <taxon>Actinomycetospora</taxon>
    </lineage>
</organism>
<dbReference type="EMBL" id="SNYO01000004">
    <property type="protein sequence ID" value="TDQ58697.1"/>
    <property type="molecule type" value="Genomic_DNA"/>
</dbReference>
<dbReference type="Proteomes" id="UP000295705">
    <property type="component" value="Unassembled WGS sequence"/>
</dbReference>
<sequence length="156" mass="16264">MDKLPVDIATCECLRLGTDEIVVLMGAEQSGGALLAVQLRMPPGGGPPVMHRHAPSEIYSVISGELVFYVGDDPVERVVAGPGDVVPLAGWTPHTIRNESDVDAVAFGVHAPAGPMEAFTREAHALAAGGEPRMEDVLAIAVKHGIEMLGPVPTTV</sequence>
<reference evidence="2 3" key="1">
    <citation type="submission" date="2019-03" db="EMBL/GenBank/DDBJ databases">
        <title>Genomic Encyclopedia of Type Strains, Phase IV (KMG-IV): sequencing the most valuable type-strain genomes for metagenomic binning, comparative biology and taxonomic classification.</title>
        <authorList>
            <person name="Goeker M."/>
        </authorList>
    </citation>
    <scope>NUCLEOTIDE SEQUENCE [LARGE SCALE GENOMIC DNA]</scope>
    <source>
        <strain evidence="2 3">DSM 45775</strain>
    </source>
</reference>
<dbReference type="AlphaFoldDB" id="A0A4R6V9X1"/>
<gene>
    <name evidence="2" type="ORF">EV188_104444</name>
</gene>
<dbReference type="PANTHER" id="PTHR36440:SF1">
    <property type="entry name" value="PUTATIVE (AFU_ORTHOLOGUE AFUA_8G07350)-RELATED"/>
    <property type="match status" value="1"/>
</dbReference>
<dbReference type="OrthoDB" id="6058at2"/>
<proteinExistence type="predicted"/>